<protein>
    <submittedName>
        <fullName evidence="2">Uncharacterized protein</fullName>
    </submittedName>
</protein>
<dbReference type="AlphaFoldDB" id="A0AAV4DM85"/>
<accession>A0AAV4DM85</accession>
<feature type="region of interest" description="Disordered" evidence="1">
    <location>
        <begin position="46"/>
        <end position="71"/>
    </location>
</feature>
<organism evidence="2 3">
    <name type="scientific">Plakobranchus ocellatus</name>
    <dbReference type="NCBI Taxonomy" id="259542"/>
    <lineage>
        <taxon>Eukaryota</taxon>
        <taxon>Metazoa</taxon>
        <taxon>Spiralia</taxon>
        <taxon>Lophotrochozoa</taxon>
        <taxon>Mollusca</taxon>
        <taxon>Gastropoda</taxon>
        <taxon>Heterobranchia</taxon>
        <taxon>Euthyneura</taxon>
        <taxon>Panpulmonata</taxon>
        <taxon>Sacoglossa</taxon>
        <taxon>Placobranchoidea</taxon>
        <taxon>Plakobranchidae</taxon>
        <taxon>Plakobranchus</taxon>
    </lineage>
</organism>
<evidence type="ECO:0000313" key="2">
    <source>
        <dbReference type="EMBL" id="GFO45418.1"/>
    </source>
</evidence>
<sequence length="71" mass="8417">MYSSFHEIHPLTCQARLKPWLHVTRLTLRYQRSWSRKKLSVMVNSNWTSGRRRGSENPGTLIHPSVSNRRL</sequence>
<keyword evidence="3" id="KW-1185">Reference proteome</keyword>
<dbReference type="Proteomes" id="UP000735302">
    <property type="component" value="Unassembled WGS sequence"/>
</dbReference>
<gene>
    <name evidence="2" type="ORF">PoB_007192300</name>
</gene>
<evidence type="ECO:0000256" key="1">
    <source>
        <dbReference type="SAM" id="MobiDB-lite"/>
    </source>
</evidence>
<evidence type="ECO:0000313" key="3">
    <source>
        <dbReference type="Proteomes" id="UP000735302"/>
    </source>
</evidence>
<name>A0AAV4DM85_9GAST</name>
<dbReference type="EMBL" id="BLXT01008059">
    <property type="protein sequence ID" value="GFO45418.1"/>
    <property type="molecule type" value="Genomic_DNA"/>
</dbReference>
<proteinExistence type="predicted"/>
<reference evidence="2 3" key="1">
    <citation type="journal article" date="2021" name="Elife">
        <title>Chloroplast acquisition without the gene transfer in kleptoplastic sea slugs, Plakobranchus ocellatus.</title>
        <authorList>
            <person name="Maeda T."/>
            <person name="Takahashi S."/>
            <person name="Yoshida T."/>
            <person name="Shimamura S."/>
            <person name="Takaki Y."/>
            <person name="Nagai Y."/>
            <person name="Toyoda A."/>
            <person name="Suzuki Y."/>
            <person name="Arimoto A."/>
            <person name="Ishii H."/>
            <person name="Satoh N."/>
            <person name="Nishiyama T."/>
            <person name="Hasebe M."/>
            <person name="Maruyama T."/>
            <person name="Minagawa J."/>
            <person name="Obokata J."/>
            <person name="Shigenobu S."/>
        </authorList>
    </citation>
    <scope>NUCLEOTIDE SEQUENCE [LARGE SCALE GENOMIC DNA]</scope>
</reference>
<comment type="caution">
    <text evidence="2">The sequence shown here is derived from an EMBL/GenBank/DDBJ whole genome shotgun (WGS) entry which is preliminary data.</text>
</comment>